<dbReference type="GO" id="GO:0005381">
    <property type="term" value="F:iron ion transmembrane transporter activity"/>
    <property type="evidence" value="ECO:0007669"/>
    <property type="project" value="InterPro"/>
</dbReference>
<dbReference type="Proteomes" id="UP000006352">
    <property type="component" value="Unassembled WGS sequence"/>
</dbReference>
<evidence type="ECO:0000256" key="2">
    <source>
        <dbReference type="ARBA" id="ARBA00006279"/>
    </source>
</evidence>
<proteinExistence type="inferred from homology"/>
<dbReference type="HOGENOM" id="CLU_331763_0_0_1"/>
<dbReference type="InterPro" id="IPR009716">
    <property type="entry name" value="Ferroportin-1"/>
</dbReference>
<dbReference type="PANTHER" id="PTHR11660">
    <property type="entry name" value="SOLUTE CARRIER FAMILY 40 MEMBER"/>
    <property type="match status" value="1"/>
</dbReference>
<dbReference type="GO" id="GO:0016020">
    <property type="term" value="C:membrane"/>
    <property type="evidence" value="ECO:0007669"/>
    <property type="project" value="UniProtKB-SubCell"/>
</dbReference>
<feature type="transmembrane region" description="Helical" evidence="8">
    <location>
        <begin position="470"/>
        <end position="489"/>
    </location>
</feature>
<feature type="region of interest" description="Disordered" evidence="7">
    <location>
        <begin position="1"/>
        <end position="23"/>
    </location>
</feature>
<gene>
    <name evidence="9" type="ORF">FIBRA_07916</name>
</gene>
<organism evidence="9 10">
    <name type="scientific">Fibroporia radiculosa</name>
    <dbReference type="NCBI Taxonomy" id="599839"/>
    <lineage>
        <taxon>Eukaryota</taxon>
        <taxon>Fungi</taxon>
        <taxon>Dikarya</taxon>
        <taxon>Basidiomycota</taxon>
        <taxon>Agaricomycotina</taxon>
        <taxon>Agaricomycetes</taxon>
        <taxon>Polyporales</taxon>
        <taxon>Fibroporiaceae</taxon>
        <taxon>Fibroporia</taxon>
    </lineage>
</organism>
<feature type="transmembrane region" description="Helical" evidence="8">
    <location>
        <begin position="371"/>
        <end position="395"/>
    </location>
</feature>
<evidence type="ECO:0000256" key="1">
    <source>
        <dbReference type="ARBA" id="ARBA00004141"/>
    </source>
</evidence>
<keyword evidence="3" id="KW-0813">Transport</keyword>
<feature type="transmembrane region" description="Helical" evidence="8">
    <location>
        <begin position="407"/>
        <end position="428"/>
    </location>
</feature>
<feature type="transmembrane region" description="Helical" evidence="8">
    <location>
        <begin position="561"/>
        <end position="583"/>
    </location>
</feature>
<sequence>MARNDLEPGLHISTSSSTEPLGLDETLKAVGAPADLTKSFDHDDALTPQAAPAETISNFSEIGVSFRAAGGTTVSRDSDDPTSPPSEGITQDAETSLAEFSRPLDRRAIILLLIQHFSNSWGSRTAEFAIYLFLITVFPDTLLPASIFGFLTTGTAIVLSGWAGHQVDVHHNLRLVRVCIATVKLSACGAYAGILALLYRQVPGSEYIWSSSLYAGMFALVILCGCVQNLAGVAITVAIERDWVTVIAEGSSVHLTMLNTYMRRIDLLCKLLAPLFVSLLTSVASYTFAAYLLCGVEAACAVFELLWISVVYRRLPVLQRAQSEKEAVREERQQSRDTPQHIRLVYQLTTKIRLHLLDSISDWKEFVRHPIFLSSFAISCLYFTVLSFDGTMLVYLKSQTYDNAFLAGMRGLNVVAGLLGTLAMPILERKLGLYKHTNQLEFRWEAICLIPVMLSFYVGAPPSNERAPSWNAAMLFGGMMLSRIGLWAFDLCQLKELQMALSDHPRRNAITALQFSLQNIADMLKYVVTMILSQPSQFKIAALTSFLSVDALLTRARITNLGLLLLAALTAFSLLLNFKHYFFTNAISPGLHPHYIRPSGILATLQRDASLANIDHLIIVPGHAIWRGIDPARRLEDDEWILEPYQRGGGRTSAFFGHIASGVELARQDHNSLLIFSGGQTRHTSMTTEAESYMRLALASNLLPPPIAPSFAAVHATTEDHALDSYQNLLFSIARFHEYTGRYPEQITVIGYEMKKRRFTELHRAALRWPQERFHYIGIDAAGDEKMKAQEGERLNGYLPYTLDTYGCHDILLSKRRARNPFMRYHSYYTSAPELNTLFDWCPGDREGGQTGFFDGPLPWDHP</sequence>
<dbReference type="AlphaFoldDB" id="J4GVU7"/>
<dbReference type="RefSeq" id="XP_012184968.1">
    <property type="nucleotide sequence ID" value="XM_012329578.1"/>
</dbReference>
<dbReference type="EMBL" id="HE797202">
    <property type="protein sequence ID" value="CCM05685.1"/>
    <property type="molecule type" value="Genomic_DNA"/>
</dbReference>
<dbReference type="SUPFAM" id="SSF103473">
    <property type="entry name" value="MFS general substrate transporter"/>
    <property type="match status" value="1"/>
</dbReference>
<accession>J4GVU7</accession>
<reference evidence="9 10" key="1">
    <citation type="journal article" date="2012" name="Appl. Environ. Microbiol.">
        <title>Short-read sequencing for genomic analysis of the brown rot fungus Fibroporia radiculosa.</title>
        <authorList>
            <person name="Tang J.D."/>
            <person name="Perkins A.D."/>
            <person name="Sonstegard T.S."/>
            <person name="Schroeder S.G."/>
            <person name="Burgess S.C."/>
            <person name="Diehl S.V."/>
        </authorList>
    </citation>
    <scope>NUCLEOTIDE SEQUENCE [LARGE SCALE GENOMIC DNA]</scope>
    <source>
        <strain evidence="9 10">TFFH 294</strain>
    </source>
</reference>
<evidence type="ECO:0008006" key="11">
    <source>
        <dbReference type="Google" id="ProtNLM"/>
    </source>
</evidence>
<feature type="transmembrane region" description="Helical" evidence="8">
    <location>
        <begin position="211"/>
        <end position="231"/>
    </location>
</feature>
<dbReference type="InterPro" id="IPR036259">
    <property type="entry name" value="MFS_trans_sf"/>
</dbReference>
<dbReference type="CDD" id="cd17480">
    <property type="entry name" value="MFS_SLC40A1_like"/>
    <property type="match status" value="1"/>
</dbReference>
<feature type="transmembrane region" description="Helical" evidence="8">
    <location>
        <begin position="175"/>
        <end position="199"/>
    </location>
</feature>
<dbReference type="GeneID" id="24100596"/>
<keyword evidence="10" id="KW-1185">Reference proteome</keyword>
<comment type="similarity">
    <text evidence="2">Belongs to the ferroportin (FP) (TC 2.A.100) family. SLC40A subfamily.</text>
</comment>
<dbReference type="OrthoDB" id="648861at2759"/>
<feature type="transmembrane region" description="Helical" evidence="8">
    <location>
        <begin position="440"/>
        <end position="458"/>
    </location>
</feature>
<keyword evidence="6 8" id="KW-0472">Membrane</keyword>
<comment type="subcellular location">
    <subcellularLocation>
        <location evidence="1">Membrane</location>
        <topology evidence="1">Multi-pass membrane protein</topology>
    </subcellularLocation>
</comment>
<feature type="transmembrane region" description="Helical" evidence="8">
    <location>
        <begin position="290"/>
        <end position="312"/>
    </location>
</feature>
<dbReference type="PANTHER" id="PTHR11660:SF57">
    <property type="entry name" value="SOLUTE CARRIER FAMILY 40 MEMBER"/>
    <property type="match status" value="1"/>
</dbReference>
<feature type="transmembrane region" description="Helical" evidence="8">
    <location>
        <begin position="145"/>
        <end position="163"/>
    </location>
</feature>
<evidence type="ECO:0000256" key="5">
    <source>
        <dbReference type="ARBA" id="ARBA00022989"/>
    </source>
</evidence>
<evidence type="ECO:0000256" key="8">
    <source>
        <dbReference type="SAM" id="Phobius"/>
    </source>
</evidence>
<name>J4GVU7_9APHY</name>
<keyword evidence="5 8" id="KW-1133">Transmembrane helix</keyword>
<dbReference type="InParanoid" id="J4GVU7"/>
<protein>
    <recommendedName>
        <fullName evidence="11">Solute carrier family 40 protein</fullName>
    </recommendedName>
</protein>
<keyword evidence="4 8" id="KW-0812">Transmembrane</keyword>
<evidence type="ECO:0000256" key="4">
    <source>
        <dbReference type="ARBA" id="ARBA00022692"/>
    </source>
</evidence>
<evidence type="ECO:0000256" key="6">
    <source>
        <dbReference type="ARBA" id="ARBA00023136"/>
    </source>
</evidence>
<dbReference type="Pfam" id="PF06963">
    <property type="entry name" value="FPN1"/>
    <property type="match status" value="1"/>
</dbReference>
<evidence type="ECO:0000313" key="10">
    <source>
        <dbReference type="Proteomes" id="UP000006352"/>
    </source>
</evidence>
<evidence type="ECO:0000256" key="3">
    <source>
        <dbReference type="ARBA" id="ARBA00022448"/>
    </source>
</evidence>
<evidence type="ECO:0000256" key="7">
    <source>
        <dbReference type="SAM" id="MobiDB-lite"/>
    </source>
</evidence>
<evidence type="ECO:0000313" key="9">
    <source>
        <dbReference type="EMBL" id="CCM05685.1"/>
    </source>
</evidence>
<feature type="transmembrane region" description="Helical" evidence="8">
    <location>
        <begin position="267"/>
        <end position="284"/>
    </location>
</feature>
<feature type="region of interest" description="Disordered" evidence="7">
    <location>
        <begin position="71"/>
        <end position="95"/>
    </location>
</feature>